<keyword evidence="3" id="KW-0560">Oxidoreductase</keyword>
<evidence type="ECO:0000313" key="7">
    <source>
        <dbReference type="Proteomes" id="UP001211907"/>
    </source>
</evidence>
<evidence type="ECO:0000256" key="4">
    <source>
        <dbReference type="ARBA" id="ARBA00023033"/>
    </source>
</evidence>
<gene>
    <name evidence="6" type="ORF">HK100_001161</name>
</gene>
<feature type="domain" description="FAD-binding" evidence="5">
    <location>
        <begin position="325"/>
        <end position="357"/>
    </location>
</feature>
<evidence type="ECO:0000259" key="5">
    <source>
        <dbReference type="Pfam" id="PF01494"/>
    </source>
</evidence>
<dbReference type="Pfam" id="PF01494">
    <property type="entry name" value="FAD_binding_3"/>
    <property type="match status" value="2"/>
</dbReference>
<feature type="domain" description="FAD-binding" evidence="5">
    <location>
        <begin position="11"/>
        <end position="217"/>
    </location>
</feature>
<evidence type="ECO:0000313" key="6">
    <source>
        <dbReference type="EMBL" id="KAJ3116095.1"/>
    </source>
</evidence>
<dbReference type="PRINTS" id="PR00420">
    <property type="entry name" value="RNGMNOXGNASE"/>
</dbReference>
<organism evidence="6 7">
    <name type="scientific">Physocladia obscura</name>
    <dbReference type="NCBI Taxonomy" id="109957"/>
    <lineage>
        <taxon>Eukaryota</taxon>
        <taxon>Fungi</taxon>
        <taxon>Fungi incertae sedis</taxon>
        <taxon>Chytridiomycota</taxon>
        <taxon>Chytridiomycota incertae sedis</taxon>
        <taxon>Chytridiomycetes</taxon>
        <taxon>Chytridiales</taxon>
        <taxon>Chytriomycetaceae</taxon>
        <taxon>Physocladia</taxon>
    </lineage>
</organism>
<dbReference type="GO" id="GO:0004497">
    <property type="term" value="F:monooxygenase activity"/>
    <property type="evidence" value="ECO:0007669"/>
    <property type="project" value="UniProtKB-KW"/>
</dbReference>
<protein>
    <recommendedName>
        <fullName evidence="5">FAD-binding domain-containing protein</fullName>
    </recommendedName>
</protein>
<dbReference type="Proteomes" id="UP001211907">
    <property type="component" value="Unassembled WGS sequence"/>
</dbReference>
<dbReference type="EMBL" id="JADGJH010001250">
    <property type="protein sequence ID" value="KAJ3116095.1"/>
    <property type="molecule type" value="Genomic_DNA"/>
</dbReference>
<dbReference type="GO" id="GO:0071949">
    <property type="term" value="F:FAD binding"/>
    <property type="evidence" value="ECO:0007669"/>
    <property type="project" value="InterPro"/>
</dbReference>
<evidence type="ECO:0000256" key="1">
    <source>
        <dbReference type="ARBA" id="ARBA00022630"/>
    </source>
</evidence>
<keyword evidence="2" id="KW-0274">FAD</keyword>
<evidence type="ECO:0000256" key="3">
    <source>
        <dbReference type="ARBA" id="ARBA00023002"/>
    </source>
</evidence>
<dbReference type="InterPro" id="IPR036188">
    <property type="entry name" value="FAD/NAD-bd_sf"/>
</dbReference>
<dbReference type="Gene3D" id="3.50.50.60">
    <property type="entry name" value="FAD/NAD(P)-binding domain"/>
    <property type="match status" value="1"/>
</dbReference>
<keyword evidence="1" id="KW-0285">Flavoprotein</keyword>
<accession>A0AAD5SYZ2</accession>
<keyword evidence="4" id="KW-0503">Monooxygenase</keyword>
<dbReference type="SUPFAM" id="SSF51905">
    <property type="entry name" value="FAD/NAD(P)-binding domain"/>
    <property type="match status" value="1"/>
</dbReference>
<dbReference type="AlphaFoldDB" id="A0AAD5SYZ2"/>
<evidence type="ECO:0000256" key="2">
    <source>
        <dbReference type="ARBA" id="ARBA00022827"/>
    </source>
</evidence>
<reference evidence="6" key="1">
    <citation type="submission" date="2020-05" db="EMBL/GenBank/DDBJ databases">
        <title>Phylogenomic resolution of chytrid fungi.</title>
        <authorList>
            <person name="Stajich J.E."/>
            <person name="Amses K."/>
            <person name="Simmons R."/>
            <person name="Seto K."/>
            <person name="Myers J."/>
            <person name="Bonds A."/>
            <person name="Quandt C.A."/>
            <person name="Barry K."/>
            <person name="Liu P."/>
            <person name="Grigoriev I."/>
            <person name="Longcore J.E."/>
            <person name="James T.Y."/>
        </authorList>
    </citation>
    <scope>NUCLEOTIDE SEQUENCE</scope>
    <source>
        <strain evidence="6">JEL0513</strain>
    </source>
</reference>
<keyword evidence="7" id="KW-1185">Reference proteome</keyword>
<dbReference type="InterPro" id="IPR002938">
    <property type="entry name" value="FAD-bd"/>
</dbReference>
<comment type="caution">
    <text evidence="6">The sequence shown here is derived from an EMBL/GenBank/DDBJ whole genome shotgun (WGS) entry which is preliminary data.</text>
</comment>
<dbReference type="PANTHER" id="PTHR46972">
    <property type="entry name" value="MONOOXYGENASE ASQM-RELATED"/>
    <property type="match status" value="1"/>
</dbReference>
<sequence>MNRIISDIPKIAIIGGGPGGLTLGALLQKHSIPFIIYELRRKPTDEDLAKVSGSLDLHEGTGLAAIREIGIHDEFESLIGECAATMKIVDKDGNVLYDEAQDITYIERNRPEISRNNLTKLLVSQIPPDRIKWNHKLQGAERVETTNEIFLDFGPQGTAKHAFVIGADGAWSKVRSSLLTNYKPVYTGIYHATVTMTDVTVKNPDLAELVGPGSFFALGDRKGIISQRGVQDSVRLYLSVHTTETEPDGGKWATDAGFKGKTAAEAKSLFLSDELFGTWASSLKQLISVVCDHDITLDFGSNIDTRALYALPTDVRWETTVGVTAIGDAAHVMPPNGEGVNLAMKDALDLSNALADAFFTTNDLSDLKVEKFEIEMWERVKGEVDGTVQLNDLMFGENGGSYAMANWIREMIAAAAAGASGNN</sequence>
<name>A0AAD5SYZ2_9FUNG</name>
<dbReference type="PANTHER" id="PTHR46972:SF1">
    <property type="entry name" value="FAD DEPENDENT OXIDOREDUCTASE DOMAIN-CONTAINING PROTEIN"/>
    <property type="match status" value="1"/>
</dbReference>
<proteinExistence type="predicted"/>